<evidence type="ECO:0000256" key="5">
    <source>
        <dbReference type="PROSITE-ProRule" id="PRU00039"/>
    </source>
</evidence>
<evidence type="ECO:0000313" key="7">
    <source>
        <dbReference type="Proteomes" id="UP001152795"/>
    </source>
</evidence>
<organism evidence="6 7">
    <name type="scientific">Paramuricea clavata</name>
    <name type="common">Red gorgonian</name>
    <name type="synonym">Violescent sea-whip</name>
    <dbReference type="NCBI Taxonomy" id="317549"/>
    <lineage>
        <taxon>Eukaryota</taxon>
        <taxon>Metazoa</taxon>
        <taxon>Cnidaria</taxon>
        <taxon>Anthozoa</taxon>
        <taxon>Octocorallia</taxon>
        <taxon>Malacalcyonacea</taxon>
        <taxon>Plexauridae</taxon>
        <taxon>Paramuricea</taxon>
    </lineage>
</organism>
<protein>
    <submittedName>
        <fullName evidence="6">Neuroblastoma suppressor of tumorigenicity 1</fullName>
    </submittedName>
</protein>
<keyword evidence="4" id="KW-1015">Disulfide bond</keyword>
<dbReference type="Gene3D" id="2.10.90.10">
    <property type="entry name" value="Cystine-knot cytokines"/>
    <property type="match status" value="1"/>
</dbReference>
<dbReference type="GO" id="GO:0005615">
    <property type="term" value="C:extracellular space"/>
    <property type="evidence" value="ECO:0007669"/>
    <property type="project" value="TreeGrafter"/>
</dbReference>
<evidence type="ECO:0000256" key="3">
    <source>
        <dbReference type="ARBA" id="ARBA00022729"/>
    </source>
</evidence>
<dbReference type="EMBL" id="CACRXK020000421">
    <property type="protein sequence ID" value="CAB3981715.1"/>
    <property type="molecule type" value="Genomic_DNA"/>
</dbReference>
<dbReference type="PANTHER" id="PTHR15283:SF5">
    <property type="entry name" value="NEUROBLASTOMA SUPPRESSOR OF TUMORIGENICITY 1"/>
    <property type="match status" value="1"/>
</dbReference>
<name>A0A7D9DBG8_PARCT</name>
<keyword evidence="7" id="KW-1185">Reference proteome</keyword>
<dbReference type="GO" id="GO:0036122">
    <property type="term" value="F:BMP binding"/>
    <property type="evidence" value="ECO:0007669"/>
    <property type="project" value="TreeGrafter"/>
</dbReference>
<evidence type="ECO:0000256" key="2">
    <source>
        <dbReference type="ARBA" id="ARBA00022525"/>
    </source>
</evidence>
<comment type="caution">
    <text evidence="5">Lacks conserved residue(s) required for the propagation of feature annotation.</text>
</comment>
<dbReference type="PANTHER" id="PTHR15283">
    <property type="entry name" value="GREMLIN 1"/>
    <property type="match status" value="1"/>
</dbReference>
<dbReference type="PROSITE" id="PS01225">
    <property type="entry name" value="CTCK_2"/>
    <property type="match status" value="1"/>
</dbReference>
<dbReference type="InterPro" id="IPR006207">
    <property type="entry name" value="Cys_knot_C"/>
</dbReference>
<comment type="caution">
    <text evidence="6">The sequence shown here is derived from an EMBL/GenBank/DDBJ whole genome shotgun (WGS) entry which is preliminary data.</text>
</comment>
<dbReference type="Proteomes" id="UP001152795">
    <property type="component" value="Unassembled WGS sequence"/>
</dbReference>
<dbReference type="AlphaFoldDB" id="A0A7D9DBG8"/>
<dbReference type="InterPro" id="IPR029034">
    <property type="entry name" value="Cystine-knot_cytokine"/>
</dbReference>
<dbReference type="GO" id="GO:0038098">
    <property type="term" value="P:sequestering of BMP from receptor via BMP binding"/>
    <property type="evidence" value="ECO:0007669"/>
    <property type="project" value="TreeGrafter"/>
</dbReference>
<evidence type="ECO:0000256" key="4">
    <source>
        <dbReference type="ARBA" id="ARBA00023157"/>
    </source>
</evidence>
<sequence>MTSHIFSHIALASFASIAIDVQNPGNTVETCFLAFDRTKHCWNVGEVYGMSSSFTDELTLKQKKISRRRGSTQRSERRYSSIRISNMKTTGSMQVFSIILMLFVTTMEARPKKAELRLAGKTPSLKSIILFPKARSWCRAQEISHMIDHEGCESTKLQNKFCIGQCFSYTSPDIMPRNSELRLSYCDSCQPTKTTWQKVQLTCDGGKTVEKLVELVLECKCKDCRRNNYGQ</sequence>
<dbReference type="OrthoDB" id="5980575at2759"/>
<keyword evidence="3" id="KW-0732">Signal</keyword>
<evidence type="ECO:0000256" key="1">
    <source>
        <dbReference type="ARBA" id="ARBA00004613"/>
    </source>
</evidence>
<keyword evidence="2" id="KW-0964">Secreted</keyword>
<dbReference type="Pfam" id="PF03045">
    <property type="entry name" value="DAN"/>
    <property type="match status" value="1"/>
</dbReference>
<gene>
    <name evidence="6" type="ORF">PACLA_8A037538</name>
</gene>
<evidence type="ECO:0000313" key="6">
    <source>
        <dbReference type="EMBL" id="CAB3981715.1"/>
    </source>
</evidence>
<dbReference type="SMART" id="SM00041">
    <property type="entry name" value="CT"/>
    <property type="match status" value="1"/>
</dbReference>
<comment type="subcellular location">
    <subcellularLocation>
        <location evidence="1">Secreted</location>
    </subcellularLocation>
</comment>
<reference evidence="6" key="1">
    <citation type="submission" date="2020-04" db="EMBL/GenBank/DDBJ databases">
        <authorList>
            <person name="Alioto T."/>
            <person name="Alioto T."/>
            <person name="Gomez Garrido J."/>
        </authorList>
    </citation>
    <scope>NUCLEOTIDE SEQUENCE</scope>
    <source>
        <strain evidence="6">A484AB</strain>
    </source>
</reference>
<dbReference type="InterPro" id="IPR004133">
    <property type="entry name" value="DAN_dom"/>
</dbReference>
<dbReference type="GO" id="GO:0009887">
    <property type="term" value="P:animal organ morphogenesis"/>
    <property type="evidence" value="ECO:0007669"/>
    <property type="project" value="TreeGrafter"/>
</dbReference>
<proteinExistence type="predicted"/>
<accession>A0A7D9DBG8</accession>
<dbReference type="GO" id="GO:0048018">
    <property type="term" value="F:receptor ligand activity"/>
    <property type="evidence" value="ECO:0007669"/>
    <property type="project" value="TreeGrafter"/>
</dbReference>